<keyword evidence="2" id="KW-0662">Pyridine nucleotide biosynthesis</keyword>
<name>A0A9C7V6D4_9GAMM</name>
<evidence type="ECO:0000256" key="7">
    <source>
        <dbReference type="ARBA" id="ARBA00043224"/>
    </source>
</evidence>
<dbReference type="InterPro" id="IPR036380">
    <property type="entry name" value="Isochorismatase-like_sf"/>
</dbReference>
<dbReference type="PANTHER" id="PTHR11080:SF2">
    <property type="entry name" value="LD05707P"/>
    <property type="match status" value="1"/>
</dbReference>
<reference evidence="11 12" key="1">
    <citation type="submission" date="2014-03" db="EMBL/GenBank/DDBJ databases">
        <title>Draft genome sequence of the Serratia grimesii strain a2.</title>
        <authorList>
            <person name="Toymentseva A."/>
            <person name="Kazakov S."/>
            <person name="Giliazeva A."/>
            <person name="Ismagilova R."/>
            <person name="Shah R."/>
            <person name="Sharipova M."/>
            <person name="Khaitlina S."/>
            <person name="Mardanova A."/>
        </authorList>
    </citation>
    <scope>NUCLEOTIDE SEQUENCE [LARGE SCALE GENOMIC DNA]</scope>
    <source>
        <strain evidence="11 12">A2</strain>
    </source>
</reference>
<evidence type="ECO:0000256" key="1">
    <source>
        <dbReference type="ARBA" id="ARBA00006336"/>
    </source>
</evidence>
<sequence length="210" mass="22656">MKTALLLIDLQNDFCPGGALAVAEGDAVIAVANKAIAACSARGEPVVASQDWHPANHRSFAVNANAQVGTLGELEGLPQVWWPVHCVQESQGAEFHPQLEQQRINAVFRKGQNTDIDSYSAFFDNGHRSHTELNAWLKAQNVTHLAIMGLATDYCVKFSVLDALALGYQTSVIIDGCRGVNLQPDDSQKAFQAMQEAGAQLVTLSQILSQ</sequence>
<comment type="caution">
    <text evidence="10">The sequence shown here is derived from an EMBL/GenBank/DDBJ whole genome shotgun (WGS) entry which is preliminary data.</text>
</comment>
<evidence type="ECO:0000313" key="11">
    <source>
        <dbReference type="EMBL" id="KFB88756.1"/>
    </source>
</evidence>
<evidence type="ECO:0000256" key="6">
    <source>
        <dbReference type="ARBA" id="ARBA00039017"/>
    </source>
</evidence>
<dbReference type="RefSeq" id="WP_037419693.1">
    <property type="nucleotide sequence ID" value="NZ_CAMKHR010000005.1"/>
</dbReference>
<gene>
    <name evidence="11" type="ORF">CR62_02440</name>
    <name evidence="10" type="ORF">DHV72_10445</name>
</gene>
<dbReference type="GO" id="GO:0008936">
    <property type="term" value="F:nicotinamidase activity"/>
    <property type="evidence" value="ECO:0007669"/>
    <property type="project" value="UniProtKB-EC"/>
</dbReference>
<dbReference type="Pfam" id="PF00857">
    <property type="entry name" value="Isochorismatase"/>
    <property type="match status" value="1"/>
</dbReference>
<evidence type="ECO:0000259" key="9">
    <source>
        <dbReference type="Pfam" id="PF00857"/>
    </source>
</evidence>
<evidence type="ECO:0000256" key="3">
    <source>
        <dbReference type="ARBA" id="ARBA00022723"/>
    </source>
</evidence>
<dbReference type="Proteomes" id="UP000028721">
    <property type="component" value="Unassembled WGS sequence"/>
</dbReference>
<dbReference type="EC" id="3.5.1.19" evidence="6"/>
<dbReference type="InterPro" id="IPR052347">
    <property type="entry name" value="Isochorismatase_Nicotinamidase"/>
</dbReference>
<dbReference type="FunFam" id="3.40.50.850:FF:000006">
    <property type="entry name" value="Bifunctional pyrazinamidase/nicotinamidase"/>
    <property type="match status" value="1"/>
</dbReference>
<evidence type="ECO:0000313" key="13">
    <source>
        <dbReference type="Proteomes" id="UP000262210"/>
    </source>
</evidence>
<comment type="similarity">
    <text evidence="1">Belongs to the isochorismatase family.</text>
</comment>
<evidence type="ECO:0000256" key="2">
    <source>
        <dbReference type="ARBA" id="ARBA00022642"/>
    </source>
</evidence>
<keyword evidence="3" id="KW-0479">Metal-binding</keyword>
<feature type="domain" description="Isochorismatase-like" evidence="9">
    <location>
        <begin position="3"/>
        <end position="204"/>
    </location>
</feature>
<evidence type="ECO:0000256" key="5">
    <source>
        <dbReference type="ARBA" id="ARBA00037900"/>
    </source>
</evidence>
<dbReference type="PANTHER" id="PTHR11080">
    <property type="entry name" value="PYRAZINAMIDASE/NICOTINAMIDASE"/>
    <property type="match status" value="1"/>
</dbReference>
<dbReference type="EMBL" id="DPSM01000015">
    <property type="protein sequence ID" value="HCK00436.1"/>
    <property type="molecule type" value="Genomic_DNA"/>
</dbReference>
<organism evidence="10 13">
    <name type="scientific">Serratia grimesii</name>
    <dbReference type="NCBI Taxonomy" id="82995"/>
    <lineage>
        <taxon>Bacteria</taxon>
        <taxon>Pseudomonadati</taxon>
        <taxon>Pseudomonadota</taxon>
        <taxon>Gammaproteobacteria</taxon>
        <taxon>Enterobacterales</taxon>
        <taxon>Yersiniaceae</taxon>
        <taxon>Serratia</taxon>
    </lineage>
</organism>
<dbReference type="Gene3D" id="3.40.50.850">
    <property type="entry name" value="Isochorismatase-like"/>
    <property type="match status" value="1"/>
</dbReference>
<dbReference type="Proteomes" id="UP000262210">
    <property type="component" value="Unassembled WGS sequence"/>
</dbReference>
<dbReference type="GO" id="GO:0019363">
    <property type="term" value="P:pyridine nucleotide biosynthetic process"/>
    <property type="evidence" value="ECO:0007669"/>
    <property type="project" value="UniProtKB-KW"/>
</dbReference>
<protein>
    <recommendedName>
        <fullName evidence="8">Nicotinamidase</fullName>
        <ecNumber evidence="6">3.5.1.19</ecNumber>
    </recommendedName>
    <alternativeName>
        <fullName evidence="7">Nicotinamide deamidase</fullName>
    </alternativeName>
</protein>
<evidence type="ECO:0000256" key="8">
    <source>
        <dbReference type="ARBA" id="ARBA00072277"/>
    </source>
</evidence>
<dbReference type="SUPFAM" id="SSF52499">
    <property type="entry name" value="Isochorismatase-like hydrolases"/>
    <property type="match status" value="1"/>
</dbReference>
<evidence type="ECO:0000256" key="4">
    <source>
        <dbReference type="ARBA" id="ARBA00022801"/>
    </source>
</evidence>
<dbReference type="GO" id="GO:0046872">
    <property type="term" value="F:metal ion binding"/>
    <property type="evidence" value="ECO:0007669"/>
    <property type="project" value="UniProtKB-KW"/>
</dbReference>
<dbReference type="EMBL" id="JGVP01000010">
    <property type="protein sequence ID" value="KFB88756.1"/>
    <property type="molecule type" value="Genomic_DNA"/>
</dbReference>
<dbReference type="InterPro" id="IPR000868">
    <property type="entry name" value="Isochorismatase-like_dom"/>
</dbReference>
<dbReference type="NCBIfam" id="NF008623">
    <property type="entry name" value="PRK11609.1"/>
    <property type="match status" value="1"/>
</dbReference>
<dbReference type="AlphaFoldDB" id="A0A9C7V6D4"/>
<accession>A0A9C7V6D4</accession>
<reference evidence="10 13" key="2">
    <citation type="journal article" date="2018" name="Nat. Biotechnol.">
        <title>A standardized bacterial taxonomy based on genome phylogeny substantially revises the tree of life.</title>
        <authorList>
            <person name="Parks D.H."/>
            <person name="Chuvochina M."/>
            <person name="Waite D.W."/>
            <person name="Rinke C."/>
            <person name="Skarshewski A."/>
            <person name="Chaumeil P.A."/>
            <person name="Hugenholtz P."/>
        </authorList>
    </citation>
    <scope>NUCLEOTIDE SEQUENCE [LARGE SCALE GENOMIC DNA]</scope>
    <source>
        <strain evidence="10">UBA11264</strain>
    </source>
</reference>
<comment type="pathway">
    <text evidence="5">Cofactor biosynthesis; nicotinate biosynthesis; nicotinate from nicotinamide: step 1/1.</text>
</comment>
<proteinExistence type="inferred from homology"/>
<keyword evidence="12" id="KW-1185">Reference proteome</keyword>
<keyword evidence="4" id="KW-0378">Hydrolase</keyword>
<evidence type="ECO:0000313" key="12">
    <source>
        <dbReference type="Proteomes" id="UP000028721"/>
    </source>
</evidence>
<evidence type="ECO:0000313" key="10">
    <source>
        <dbReference type="EMBL" id="HCK00436.1"/>
    </source>
</evidence>
<dbReference type="CDD" id="cd01011">
    <property type="entry name" value="nicotinamidase"/>
    <property type="match status" value="1"/>
</dbReference>